<dbReference type="InterPro" id="IPR004031">
    <property type="entry name" value="PMP22/EMP/MP20/Claudin"/>
</dbReference>
<evidence type="ECO:0000256" key="3">
    <source>
        <dbReference type="ARBA" id="ARBA00022989"/>
    </source>
</evidence>
<protein>
    <submittedName>
        <fullName evidence="6">Uncharacterized protein</fullName>
    </submittedName>
</protein>
<dbReference type="EnsemblMetazoa" id="CLYHEMT002826.3">
    <property type="protein sequence ID" value="CLYHEMP002826.3"/>
    <property type="gene ID" value="CLYHEMG002826"/>
</dbReference>
<dbReference type="Proteomes" id="UP000594262">
    <property type="component" value="Unplaced"/>
</dbReference>
<organism evidence="6 7">
    <name type="scientific">Clytia hemisphaerica</name>
    <dbReference type="NCBI Taxonomy" id="252671"/>
    <lineage>
        <taxon>Eukaryota</taxon>
        <taxon>Metazoa</taxon>
        <taxon>Cnidaria</taxon>
        <taxon>Hydrozoa</taxon>
        <taxon>Hydroidolina</taxon>
        <taxon>Leptothecata</taxon>
        <taxon>Obeliida</taxon>
        <taxon>Clytiidae</taxon>
        <taxon>Clytia</taxon>
    </lineage>
</organism>
<comment type="subcellular location">
    <subcellularLocation>
        <location evidence="1">Membrane</location>
        <topology evidence="1">Multi-pass membrane protein</topology>
    </subcellularLocation>
</comment>
<dbReference type="Pfam" id="PF00822">
    <property type="entry name" value="PMP22_Claudin"/>
    <property type="match status" value="1"/>
</dbReference>
<evidence type="ECO:0000256" key="4">
    <source>
        <dbReference type="ARBA" id="ARBA00023136"/>
    </source>
</evidence>
<feature type="transmembrane region" description="Helical" evidence="5">
    <location>
        <begin position="152"/>
        <end position="174"/>
    </location>
</feature>
<evidence type="ECO:0000256" key="2">
    <source>
        <dbReference type="ARBA" id="ARBA00022692"/>
    </source>
</evidence>
<feature type="transmembrane region" description="Helical" evidence="5">
    <location>
        <begin position="186"/>
        <end position="204"/>
    </location>
</feature>
<evidence type="ECO:0000256" key="1">
    <source>
        <dbReference type="ARBA" id="ARBA00004141"/>
    </source>
</evidence>
<evidence type="ECO:0000256" key="5">
    <source>
        <dbReference type="SAM" id="Phobius"/>
    </source>
</evidence>
<dbReference type="Gene3D" id="1.20.140.150">
    <property type="match status" value="1"/>
</dbReference>
<dbReference type="InterPro" id="IPR050579">
    <property type="entry name" value="PMP-22/EMP/MP20-like"/>
</dbReference>
<keyword evidence="4 5" id="KW-0472">Membrane</keyword>
<sequence length="216" mass="24965">MMYNLYNLNEDDTFNNNLNEMYVTSLKRTKLERKSSVVDHRMGLRMQLTAFLNATLGIILLIIALCTDHWCGRESDMLTIYEGLWTKCTDHHHEGGRPKFCTKLEGTFGHDQYNYYPVLVFLFLACFVHLISFVMSIVLLCQRQNMKLEKALAIVQFIVLLLTVVGLVFYVITYDDNYYGLKWSCALGWGSTLCFLAALVFLLIDIDRQNKTADNN</sequence>
<dbReference type="PANTHER" id="PTHR10671">
    <property type="entry name" value="EPITHELIAL MEMBRANE PROTEIN-RELATED"/>
    <property type="match status" value="1"/>
</dbReference>
<evidence type="ECO:0000313" key="6">
    <source>
        <dbReference type="EnsemblMetazoa" id="CLYHEMP002826.3"/>
    </source>
</evidence>
<feature type="transmembrane region" description="Helical" evidence="5">
    <location>
        <begin position="115"/>
        <end position="140"/>
    </location>
</feature>
<accession>A0A7M5UMF7</accession>
<evidence type="ECO:0000313" key="7">
    <source>
        <dbReference type="Proteomes" id="UP000594262"/>
    </source>
</evidence>
<keyword evidence="3 5" id="KW-1133">Transmembrane helix</keyword>
<dbReference type="GO" id="GO:0005886">
    <property type="term" value="C:plasma membrane"/>
    <property type="evidence" value="ECO:0007669"/>
    <property type="project" value="TreeGrafter"/>
</dbReference>
<dbReference type="AlphaFoldDB" id="A0A7M5UMF7"/>
<proteinExistence type="predicted"/>
<keyword evidence="7" id="KW-1185">Reference proteome</keyword>
<name>A0A7M5UMF7_9CNID</name>
<dbReference type="PANTHER" id="PTHR10671:SF108">
    <property type="entry name" value="CLAUDIN FAMILY PROTEIN-RELATED"/>
    <property type="match status" value="1"/>
</dbReference>
<keyword evidence="2 5" id="KW-0812">Transmembrane</keyword>
<dbReference type="OrthoDB" id="10432959at2759"/>
<feature type="transmembrane region" description="Helical" evidence="5">
    <location>
        <begin position="50"/>
        <end position="70"/>
    </location>
</feature>
<reference evidence="6" key="1">
    <citation type="submission" date="2021-01" db="UniProtKB">
        <authorList>
            <consortium name="EnsemblMetazoa"/>
        </authorList>
    </citation>
    <scope>IDENTIFICATION</scope>
</reference>